<keyword evidence="3" id="KW-0238">DNA-binding</keyword>
<dbReference type="InterPro" id="IPR015300">
    <property type="entry name" value="DNA-bd_pseudobarrel_sf"/>
</dbReference>
<keyword evidence="9" id="KW-1185">Reference proteome</keyword>
<dbReference type="Gene3D" id="2.40.330.10">
    <property type="entry name" value="DNA-binding pseudobarrel domain"/>
    <property type="match status" value="1"/>
</dbReference>
<organism evidence="8 9">
    <name type="scientific">Oldenlandia corymbosa var. corymbosa</name>
    <dbReference type="NCBI Taxonomy" id="529605"/>
    <lineage>
        <taxon>Eukaryota</taxon>
        <taxon>Viridiplantae</taxon>
        <taxon>Streptophyta</taxon>
        <taxon>Embryophyta</taxon>
        <taxon>Tracheophyta</taxon>
        <taxon>Spermatophyta</taxon>
        <taxon>Magnoliopsida</taxon>
        <taxon>eudicotyledons</taxon>
        <taxon>Gunneridae</taxon>
        <taxon>Pentapetalae</taxon>
        <taxon>asterids</taxon>
        <taxon>lamiids</taxon>
        <taxon>Gentianales</taxon>
        <taxon>Rubiaceae</taxon>
        <taxon>Rubioideae</taxon>
        <taxon>Spermacoceae</taxon>
        <taxon>Hedyotis-Oldenlandia complex</taxon>
        <taxon>Oldenlandia</taxon>
    </lineage>
</organism>
<evidence type="ECO:0000256" key="3">
    <source>
        <dbReference type="ARBA" id="ARBA00023125"/>
    </source>
</evidence>
<feature type="region of interest" description="Disordered" evidence="6">
    <location>
        <begin position="126"/>
        <end position="146"/>
    </location>
</feature>
<protein>
    <submittedName>
        <fullName evidence="8">OLC1v1035818C1</fullName>
    </submittedName>
</protein>
<evidence type="ECO:0000313" key="8">
    <source>
        <dbReference type="EMBL" id="CAI9099057.1"/>
    </source>
</evidence>
<dbReference type="InterPro" id="IPR003340">
    <property type="entry name" value="B3_DNA-bd"/>
</dbReference>
<evidence type="ECO:0000256" key="4">
    <source>
        <dbReference type="ARBA" id="ARBA00023163"/>
    </source>
</evidence>
<dbReference type="GO" id="GO:0003677">
    <property type="term" value="F:DNA binding"/>
    <property type="evidence" value="ECO:0007669"/>
    <property type="project" value="UniProtKB-KW"/>
</dbReference>
<evidence type="ECO:0000259" key="7">
    <source>
        <dbReference type="PROSITE" id="PS50863"/>
    </source>
</evidence>
<evidence type="ECO:0000256" key="1">
    <source>
        <dbReference type="ARBA" id="ARBA00004123"/>
    </source>
</evidence>
<dbReference type="PANTHER" id="PTHR31920">
    <property type="entry name" value="B3 DOMAIN-CONTAINING"/>
    <property type="match status" value="1"/>
</dbReference>
<name>A0AAV1CX94_OLDCO</name>
<dbReference type="PANTHER" id="PTHR31920:SF135">
    <property type="entry name" value="B3 DOMAIN-CONTAINING PROTEIN OS03G0621600-RELATED"/>
    <property type="match status" value="1"/>
</dbReference>
<reference evidence="8" key="1">
    <citation type="submission" date="2023-03" db="EMBL/GenBank/DDBJ databases">
        <authorList>
            <person name="Julca I."/>
        </authorList>
    </citation>
    <scope>NUCLEOTIDE SEQUENCE</scope>
</reference>
<sequence>MLPMAWTNEMEGKFPKKAFLRDRYRNIWQVELSNDQDKTYFHQGWPAFTKQNDLEKGDCIIFKFDRILVFYVRQFGIDSCDKRGVGSLKYKLEEENEQEVPEDDNKDASNNVDGKAMEIDQAFNAHNGSENVRGGNSAKKSHHSLKTNGLVDPFGYELFKYRKVPRPRDPHFVAIVPHEIIKVYHLELSAETNLCDPRGREWKTILSIWIDGLQCYRTGWKELCQANLIEPYEPFICEFVKCD</sequence>
<feature type="domain" description="TF-B3" evidence="7">
    <location>
        <begin position="1"/>
        <end position="78"/>
    </location>
</feature>
<dbReference type="PROSITE" id="PS50863">
    <property type="entry name" value="B3"/>
    <property type="match status" value="1"/>
</dbReference>
<accession>A0AAV1CX94</accession>
<dbReference type="Proteomes" id="UP001161247">
    <property type="component" value="Chromosome 3"/>
</dbReference>
<keyword evidence="5" id="KW-0539">Nucleus</keyword>
<dbReference type="CDD" id="cd10017">
    <property type="entry name" value="B3_DNA"/>
    <property type="match status" value="1"/>
</dbReference>
<evidence type="ECO:0000256" key="6">
    <source>
        <dbReference type="SAM" id="MobiDB-lite"/>
    </source>
</evidence>
<keyword evidence="4" id="KW-0804">Transcription</keyword>
<dbReference type="AlphaFoldDB" id="A0AAV1CX94"/>
<gene>
    <name evidence="8" type="ORF">OLC1_LOCUS9142</name>
</gene>
<comment type="subcellular location">
    <subcellularLocation>
        <location evidence="1">Nucleus</location>
    </subcellularLocation>
</comment>
<feature type="region of interest" description="Disordered" evidence="6">
    <location>
        <begin position="93"/>
        <end position="112"/>
    </location>
</feature>
<dbReference type="SUPFAM" id="SSF101936">
    <property type="entry name" value="DNA-binding pseudobarrel domain"/>
    <property type="match status" value="2"/>
</dbReference>
<evidence type="ECO:0000313" key="9">
    <source>
        <dbReference type="Proteomes" id="UP001161247"/>
    </source>
</evidence>
<proteinExistence type="predicted"/>
<evidence type="ECO:0000256" key="2">
    <source>
        <dbReference type="ARBA" id="ARBA00023015"/>
    </source>
</evidence>
<feature type="compositionally biased region" description="Acidic residues" evidence="6">
    <location>
        <begin position="94"/>
        <end position="105"/>
    </location>
</feature>
<dbReference type="InterPro" id="IPR050655">
    <property type="entry name" value="Plant_B3_domain"/>
</dbReference>
<evidence type="ECO:0000256" key="5">
    <source>
        <dbReference type="ARBA" id="ARBA00023242"/>
    </source>
</evidence>
<dbReference type="GO" id="GO:0005634">
    <property type="term" value="C:nucleus"/>
    <property type="evidence" value="ECO:0007669"/>
    <property type="project" value="UniProtKB-SubCell"/>
</dbReference>
<keyword evidence="2" id="KW-0805">Transcription regulation</keyword>
<dbReference type="EMBL" id="OX459120">
    <property type="protein sequence ID" value="CAI9099057.1"/>
    <property type="molecule type" value="Genomic_DNA"/>
</dbReference>
<dbReference type="Pfam" id="PF02362">
    <property type="entry name" value="B3"/>
    <property type="match status" value="1"/>
</dbReference>